<dbReference type="EMBL" id="LMWW01000008">
    <property type="protein sequence ID" value="KUN87081.1"/>
    <property type="molecule type" value="Genomic_DNA"/>
</dbReference>
<dbReference type="Pfam" id="PF00480">
    <property type="entry name" value="ROK"/>
    <property type="match status" value="1"/>
</dbReference>
<dbReference type="STRING" id="1943.AQJ64_07285"/>
<dbReference type="InterPro" id="IPR036388">
    <property type="entry name" value="WH-like_DNA-bd_sf"/>
</dbReference>
<sequence length="415" mass="42823">MTSYSPGGSLRTLRLSNAAAVLRTVTEAGPLHRAEIARRVELSRTTVTTITRELIEGGVLVESLDDDRGPEVDGRAGGHLMLTPTAAWAGGVNMTLDGVAARVHDLAGGELGTAQRELAPTDDGGRRAELATEALDEALERAGGHRDRLLAVGVGLPGQIDPSEGVVHGALDDQPWHGMNALDVMSNRLGVPVLVENNVRLETLAECRWGDARDVENLIYVHISSGLAIGIVIAGQLHRGADGGAGEFGHVSIDIEGPACRCGNRGCLVLKAGGSAVGRHLRDVLGDSAKLSDIVAASAAGNRAVRNVLADVGGVVGRELASVCNLLNPELVVVGGQTASAGDVLLEPLREALVRHTLAPRGAPKVIPSLLPAGADAGAWGAIALVLASVYSSPTALERLLELGAASVERRVHSS</sequence>
<evidence type="ECO:0000313" key="2">
    <source>
        <dbReference type="EMBL" id="KUN87081.1"/>
    </source>
</evidence>
<protein>
    <recommendedName>
        <fullName evidence="4">ROK family transcriptional regulator</fullName>
    </recommendedName>
</protein>
<dbReference type="PANTHER" id="PTHR18964:SF149">
    <property type="entry name" value="BIFUNCTIONAL UDP-N-ACETYLGLUCOSAMINE 2-EPIMERASE_N-ACETYLMANNOSAMINE KINASE"/>
    <property type="match status" value="1"/>
</dbReference>
<keyword evidence="3" id="KW-1185">Reference proteome</keyword>
<comment type="caution">
    <text evidence="2">The sequence shown here is derived from an EMBL/GenBank/DDBJ whole genome shotgun (WGS) entry which is preliminary data.</text>
</comment>
<dbReference type="Gene3D" id="3.30.420.40">
    <property type="match status" value="2"/>
</dbReference>
<gene>
    <name evidence="2" type="ORF">AQJ64_07285</name>
</gene>
<dbReference type="AlphaFoldDB" id="A0A101T7F3"/>
<dbReference type="Gene3D" id="1.10.10.10">
    <property type="entry name" value="Winged helix-like DNA-binding domain superfamily/Winged helix DNA-binding domain"/>
    <property type="match status" value="1"/>
</dbReference>
<dbReference type="InterPro" id="IPR036390">
    <property type="entry name" value="WH_DNA-bd_sf"/>
</dbReference>
<dbReference type="RefSeq" id="WP_055633645.1">
    <property type="nucleotide sequence ID" value="NZ_JBIRRP010000002.1"/>
</dbReference>
<dbReference type="OrthoDB" id="4083144at2"/>
<evidence type="ECO:0000256" key="1">
    <source>
        <dbReference type="ARBA" id="ARBA00006479"/>
    </source>
</evidence>
<comment type="similarity">
    <text evidence="1">Belongs to the ROK (NagC/XylR) family.</text>
</comment>
<name>A0A101T7F3_9ACTN</name>
<dbReference type="Pfam" id="PF13412">
    <property type="entry name" value="HTH_24"/>
    <property type="match status" value="1"/>
</dbReference>
<dbReference type="InterPro" id="IPR000600">
    <property type="entry name" value="ROK"/>
</dbReference>
<dbReference type="PANTHER" id="PTHR18964">
    <property type="entry name" value="ROK (REPRESSOR, ORF, KINASE) FAMILY"/>
    <property type="match status" value="1"/>
</dbReference>
<accession>A0A101T7F3</accession>
<dbReference type="SUPFAM" id="SSF53067">
    <property type="entry name" value="Actin-like ATPase domain"/>
    <property type="match status" value="1"/>
</dbReference>
<dbReference type="Proteomes" id="UP000052982">
    <property type="component" value="Unassembled WGS sequence"/>
</dbReference>
<dbReference type="SUPFAM" id="SSF46785">
    <property type="entry name" value="Winged helix' DNA-binding domain"/>
    <property type="match status" value="1"/>
</dbReference>
<evidence type="ECO:0000313" key="3">
    <source>
        <dbReference type="Proteomes" id="UP000052982"/>
    </source>
</evidence>
<evidence type="ECO:0008006" key="4">
    <source>
        <dbReference type="Google" id="ProtNLM"/>
    </source>
</evidence>
<dbReference type="InterPro" id="IPR043129">
    <property type="entry name" value="ATPase_NBD"/>
</dbReference>
<proteinExistence type="inferred from homology"/>
<reference evidence="2 3" key="1">
    <citation type="submission" date="2015-10" db="EMBL/GenBank/DDBJ databases">
        <title>Draft genome sequence of Streptomyces griseoruber DSM 40281, type strain for the species Streptomyces griseoruber.</title>
        <authorList>
            <person name="Ruckert C."/>
            <person name="Winkler A."/>
            <person name="Kalinowski J."/>
            <person name="Kampfer P."/>
            <person name="Glaeser S."/>
        </authorList>
    </citation>
    <scope>NUCLEOTIDE SEQUENCE [LARGE SCALE GENOMIC DNA]</scope>
    <source>
        <strain evidence="2 3">DSM 40281</strain>
    </source>
</reference>
<organism evidence="2 3">
    <name type="scientific">Streptomyces griseoruber</name>
    <dbReference type="NCBI Taxonomy" id="1943"/>
    <lineage>
        <taxon>Bacteria</taxon>
        <taxon>Bacillati</taxon>
        <taxon>Actinomycetota</taxon>
        <taxon>Actinomycetes</taxon>
        <taxon>Kitasatosporales</taxon>
        <taxon>Streptomycetaceae</taxon>
        <taxon>Streptomyces</taxon>
    </lineage>
</organism>